<keyword evidence="3" id="KW-0732">Signal</keyword>
<evidence type="ECO:0000313" key="4">
    <source>
        <dbReference type="EMBL" id="RMA42324.1"/>
    </source>
</evidence>
<gene>
    <name evidence="4" type="ORF">D9R08_09440</name>
</gene>
<sequence length="404" mass="43426">MTRLVYASVLALMTGAGGAAAQDVTLTLWTESATAPESVFAQEFSAIDNGVTIEIREIRFDDLVTDTLRAVATGTNPDLIAIDNPDHAAFASRGAFLDITDQVAASDVIDIDAVFDGPRASLTWDGRIYGIPRASNTIALYYNRDLFAAAGLDPDSPPRTWDELLEAARALTDPENDVYGIAFSARASEEGTFQFLPWAQMAGGSFDNINAEGVADALALWKAFLDEGLASPDTLTRGQWDSTGTFNGGNAAMVISGPWELGRMASDAAFDWGVTLLPVREEGGVRASALGDFNLAIFANTDHPDEAFAFLEYYMSQVDRVWPEFTRLPSVAGVALAPTGDARIDAAAQVFTEQLSYARNRGPHPDWPRISQEIQTAFQSVLTGQAEAQEALDEAAERIDGIIN</sequence>
<evidence type="ECO:0000256" key="2">
    <source>
        <dbReference type="ARBA" id="ARBA00008520"/>
    </source>
</evidence>
<feature type="signal peptide" evidence="3">
    <location>
        <begin position="1"/>
        <end position="21"/>
    </location>
</feature>
<dbReference type="Proteomes" id="UP000281343">
    <property type="component" value="Unassembled WGS sequence"/>
</dbReference>
<dbReference type="EMBL" id="RCNT01000004">
    <property type="protein sequence ID" value="RMA42324.1"/>
    <property type="molecule type" value="Genomic_DNA"/>
</dbReference>
<evidence type="ECO:0000256" key="3">
    <source>
        <dbReference type="SAM" id="SignalP"/>
    </source>
</evidence>
<accession>A0A3L9Y0I0</accession>
<comment type="similarity">
    <text evidence="2">Belongs to the bacterial solute-binding protein 1 family.</text>
</comment>
<dbReference type="CDD" id="cd13585">
    <property type="entry name" value="PBP2_TMBP_like"/>
    <property type="match status" value="1"/>
</dbReference>
<organism evidence="4 5">
    <name type="scientific">Rhodophyticola porphyridii</name>
    <dbReference type="NCBI Taxonomy" id="1852017"/>
    <lineage>
        <taxon>Bacteria</taxon>
        <taxon>Pseudomonadati</taxon>
        <taxon>Pseudomonadota</taxon>
        <taxon>Alphaproteobacteria</taxon>
        <taxon>Rhodobacterales</taxon>
        <taxon>Roseobacteraceae</taxon>
        <taxon>Rhodophyticola</taxon>
    </lineage>
</organism>
<protein>
    <submittedName>
        <fullName evidence="4">Sugar ABC transporter substrate-binding protein</fullName>
    </submittedName>
</protein>
<proteinExistence type="inferred from homology"/>
<dbReference type="RefSeq" id="WP_121897804.1">
    <property type="nucleotide sequence ID" value="NZ_RCNT01000004.1"/>
</dbReference>
<comment type="subcellular location">
    <subcellularLocation>
        <location evidence="1">Periplasm</location>
    </subcellularLocation>
</comment>
<comment type="caution">
    <text evidence="4">The sequence shown here is derived from an EMBL/GenBank/DDBJ whole genome shotgun (WGS) entry which is preliminary data.</text>
</comment>
<dbReference type="AlphaFoldDB" id="A0A3L9Y0I0"/>
<evidence type="ECO:0000313" key="5">
    <source>
        <dbReference type="Proteomes" id="UP000281343"/>
    </source>
</evidence>
<name>A0A3L9Y0I0_9RHOB</name>
<dbReference type="PANTHER" id="PTHR43649">
    <property type="entry name" value="ARABINOSE-BINDING PROTEIN-RELATED"/>
    <property type="match status" value="1"/>
</dbReference>
<feature type="chain" id="PRO_5018282656" evidence="3">
    <location>
        <begin position="22"/>
        <end position="404"/>
    </location>
</feature>
<keyword evidence="5" id="KW-1185">Reference proteome</keyword>
<dbReference type="InterPro" id="IPR006059">
    <property type="entry name" value="SBP"/>
</dbReference>
<dbReference type="Gene3D" id="3.40.190.10">
    <property type="entry name" value="Periplasmic binding protein-like II"/>
    <property type="match status" value="2"/>
</dbReference>
<reference evidence="4 5" key="1">
    <citation type="submission" date="2018-10" db="EMBL/GenBank/DDBJ databases">
        <authorList>
            <person name="Jung H.S."/>
            <person name="Jeon C.O."/>
        </authorList>
    </citation>
    <scope>NUCLEOTIDE SEQUENCE [LARGE SCALE GENOMIC DNA]</scope>
    <source>
        <strain evidence="4 5">MA-7-27</strain>
    </source>
</reference>
<dbReference type="GO" id="GO:0042597">
    <property type="term" value="C:periplasmic space"/>
    <property type="evidence" value="ECO:0007669"/>
    <property type="project" value="UniProtKB-SubCell"/>
</dbReference>
<dbReference type="OrthoDB" id="2509690at2"/>
<dbReference type="PANTHER" id="PTHR43649:SF30">
    <property type="entry name" value="ABC TRANSPORTER SUBSTRATE-BINDING PROTEIN"/>
    <property type="match status" value="1"/>
</dbReference>
<dbReference type="InterPro" id="IPR050490">
    <property type="entry name" value="Bact_solute-bd_prot1"/>
</dbReference>
<dbReference type="SUPFAM" id="SSF53850">
    <property type="entry name" value="Periplasmic binding protein-like II"/>
    <property type="match status" value="1"/>
</dbReference>
<dbReference type="Pfam" id="PF01547">
    <property type="entry name" value="SBP_bac_1"/>
    <property type="match status" value="1"/>
</dbReference>
<evidence type="ECO:0000256" key="1">
    <source>
        <dbReference type="ARBA" id="ARBA00004418"/>
    </source>
</evidence>